<dbReference type="Pfam" id="PF13556">
    <property type="entry name" value="HTH_30"/>
    <property type="match status" value="1"/>
</dbReference>
<dbReference type="PANTHER" id="PTHR33744">
    <property type="entry name" value="CARBOHYDRATE DIACID REGULATOR"/>
    <property type="match status" value="1"/>
</dbReference>
<keyword evidence="3" id="KW-1185">Reference proteome</keyword>
<evidence type="ECO:0000313" key="2">
    <source>
        <dbReference type="EMBL" id="SNY62898.1"/>
    </source>
</evidence>
<gene>
    <name evidence="2" type="ORF">SAMN05421748_12476</name>
</gene>
<dbReference type="AlphaFoldDB" id="A0A285JRL8"/>
<dbReference type="RefSeq" id="WP_097326765.1">
    <property type="nucleotide sequence ID" value="NZ_OBDY01000024.1"/>
</dbReference>
<dbReference type="InterPro" id="IPR051448">
    <property type="entry name" value="CdaR-like_regulators"/>
</dbReference>
<protein>
    <submittedName>
        <fullName evidence="2">PucR C-terminal helix-turn-helix domain-containing protein</fullName>
    </submittedName>
</protein>
<dbReference type="PANTHER" id="PTHR33744:SF1">
    <property type="entry name" value="DNA-BINDING TRANSCRIPTIONAL ACTIVATOR ADER"/>
    <property type="match status" value="1"/>
</dbReference>
<dbReference type="Gene3D" id="1.10.10.2840">
    <property type="entry name" value="PucR C-terminal helix-turn-helix domain"/>
    <property type="match status" value="1"/>
</dbReference>
<reference evidence="3" key="1">
    <citation type="submission" date="2017-09" db="EMBL/GenBank/DDBJ databases">
        <authorList>
            <person name="Varghese N."/>
            <person name="Submissions S."/>
        </authorList>
    </citation>
    <scope>NUCLEOTIDE SEQUENCE [LARGE SCALE GENOMIC DNA]</scope>
    <source>
        <strain evidence="3">CGMCC 4.6857</strain>
    </source>
</reference>
<organism evidence="2 3">
    <name type="scientific">Paractinoplanes atraurantiacus</name>
    <dbReference type="NCBI Taxonomy" id="1036182"/>
    <lineage>
        <taxon>Bacteria</taxon>
        <taxon>Bacillati</taxon>
        <taxon>Actinomycetota</taxon>
        <taxon>Actinomycetes</taxon>
        <taxon>Micromonosporales</taxon>
        <taxon>Micromonosporaceae</taxon>
        <taxon>Paractinoplanes</taxon>
    </lineage>
</organism>
<sequence>MKDLAVRLAALDPDAGAALRVIAYFDRLVEERAGLRAIVRGAAVLAGCPARLRDDERHVSVRVEPDGSSTTAGEAPDEAWMSAPIDAAATLTLERPGTPGEIEAMVLERAAAAARTVLDRTRGHASRTDPASAELVVDREAPESLRLRAAARLGFQPTDCVRAVALDNGTPRLLHAESAPDVAGRAGIGPAVTVKDLPDSWDAARIALRFTAEGDERDPGRRIVHADQLGGLVLLASAILPGAEPHPDLRALERAAAAAPWMLSTLDAVAEAASLRAAASALRVHHSTLQDRLAHSHPLLGWDPRDPQGRLRLQVALAMRRLHRNPPL</sequence>
<dbReference type="EMBL" id="OBDY01000024">
    <property type="protein sequence ID" value="SNY62898.1"/>
    <property type="molecule type" value="Genomic_DNA"/>
</dbReference>
<name>A0A285JRL8_9ACTN</name>
<accession>A0A285JRL8</accession>
<dbReference type="OrthoDB" id="5051269at2"/>
<evidence type="ECO:0000313" key="3">
    <source>
        <dbReference type="Proteomes" id="UP000219612"/>
    </source>
</evidence>
<evidence type="ECO:0000259" key="1">
    <source>
        <dbReference type="Pfam" id="PF13556"/>
    </source>
</evidence>
<dbReference type="InterPro" id="IPR042070">
    <property type="entry name" value="PucR_C-HTH_sf"/>
</dbReference>
<feature type="domain" description="PucR C-terminal helix-turn-helix" evidence="1">
    <location>
        <begin position="263"/>
        <end position="318"/>
    </location>
</feature>
<dbReference type="InterPro" id="IPR025736">
    <property type="entry name" value="PucR_C-HTH_dom"/>
</dbReference>
<proteinExistence type="predicted"/>
<dbReference type="Proteomes" id="UP000219612">
    <property type="component" value="Unassembled WGS sequence"/>
</dbReference>